<dbReference type="PRINTS" id="PR00318">
    <property type="entry name" value="GPROTEINA"/>
</dbReference>
<dbReference type="EMBL" id="HE806318">
    <property type="protein sequence ID" value="CCH59901.1"/>
    <property type="molecule type" value="Genomic_DNA"/>
</dbReference>
<accession>I2H0J9</accession>
<dbReference type="InterPro" id="IPR011025">
    <property type="entry name" value="GproteinA_insert"/>
</dbReference>
<dbReference type="OrthoDB" id="5817230at2759"/>
<dbReference type="RefSeq" id="XP_004179420.1">
    <property type="nucleotide sequence ID" value="XM_004179372.1"/>
</dbReference>
<evidence type="ECO:0000256" key="5">
    <source>
        <dbReference type="ARBA" id="ARBA00023224"/>
    </source>
</evidence>
<dbReference type="PRINTS" id="PR01241">
    <property type="entry name" value="GPROTEINAFNG"/>
</dbReference>
<evidence type="ECO:0000256" key="6">
    <source>
        <dbReference type="PIRSR" id="PIRSR601019-1"/>
    </source>
</evidence>
<dbReference type="GO" id="GO:0031681">
    <property type="term" value="F:G-protein beta-subunit binding"/>
    <property type="evidence" value="ECO:0007669"/>
    <property type="project" value="EnsemblFungi"/>
</dbReference>
<keyword evidence="2 6" id="KW-0547">Nucleotide-binding</keyword>
<evidence type="ECO:0000256" key="1">
    <source>
        <dbReference type="ARBA" id="ARBA00022723"/>
    </source>
</evidence>
<dbReference type="AlphaFoldDB" id="I2H0J9"/>
<dbReference type="FunFam" id="3.40.50.300:FF:000563">
    <property type="entry name" value="Guanine nucleotide-binding protein alpha subunit"/>
    <property type="match status" value="1"/>
</dbReference>
<dbReference type="GO" id="GO:0005768">
    <property type="term" value="C:endosome"/>
    <property type="evidence" value="ECO:0007669"/>
    <property type="project" value="EnsemblFungi"/>
</dbReference>
<feature type="binding site" evidence="7">
    <location>
        <position position="99"/>
    </location>
    <ligand>
        <name>Mg(2+)</name>
        <dbReference type="ChEBI" id="CHEBI:18420"/>
    </ligand>
</feature>
<dbReference type="GeneID" id="14494869"/>
<keyword evidence="1 7" id="KW-0479">Metal-binding</keyword>
<dbReference type="GO" id="GO:0006109">
    <property type="term" value="P:regulation of carbohydrate metabolic process"/>
    <property type="evidence" value="ECO:0007669"/>
    <property type="project" value="EnsemblFungi"/>
</dbReference>
<dbReference type="PANTHER" id="PTHR10218">
    <property type="entry name" value="GTP-BINDING PROTEIN ALPHA SUBUNIT"/>
    <property type="match status" value="1"/>
</dbReference>
<dbReference type="GO" id="GO:0005834">
    <property type="term" value="C:heterotrimeric G-protein complex"/>
    <property type="evidence" value="ECO:0007669"/>
    <property type="project" value="EnsemblFungi"/>
</dbReference>
<dbReference type="SUPFAM" id="SSF47895">
    <property type="entry name" value="Transducin (alpha subunit), insertion domain"/>
    <property type="match status" value="1"/>
</dbReference>
<dbReference type="SMART" id="SM00275">
    <property type="entry name" value="G_alpha"/>
    <property type="match status" value="1"/>
</dbReference>
<dbReference type="GO" id="GO:0003924">
    <property type="term" value="F:GTPase activity"/>
    <property type="evidence" value="ECO:0007669"/>
    <property type="project" value="EnsemblFungi"/>
</dbReference>
<sequence length="490" mass="54359">MELILICIFGSRPDGGTRLRLTGKPQDDRHTYTRRSTYIHALKMGCNTSTLQDPGQELDPFLQSKHANDLIEGQLQAGGKAAQQEVKLLLLGAGESGKSTVLKQLRLLHHGGFSHQERRQYAQVLWADTVQSMRVLIVQARKLGISLECDDPGNSELCHAKQLVMRCQPLAHIDAAAAGGREFLSEYVVRYSERSERTRRAASTGRARALEDSNETGEQDNASSAIPELSQLAEAADPEAMFLRNTSTASSAQPAPAEVASAIQLLWGQDTGIAQCYARANEFQLEGSAAYYFAHALDFAQPDYACTDQDILQGRVKTTGITETEFHVGGAKLRVLDAGGQRSERRKWIHCFQDITAVCFVAAASEYDQALFEDARVNRMRESVMLFETLVNSKWFRDTPFILFLNKTDLFAQKIARSPLRAHFPEYTGRVGDVEAGLAFLESKFVSLARGTRAVYVRRTCATDRETMRFVLGAVTDMVVQQNLKRSGLL</sequence>
<dbReference type="eggNOG" id="KOG0082">
    <property type="taxonomic scope" value="Eukaryota"/>
</dbReference>
<evidence type="ECO:0000256" key="3">
    <source>
        <dbReference type="ARBA" id="ARBA00022842"/>
    </source>
</evidence>
<keyword evidence="3 7" id="KW-0460">Magnesium</keyword>
<feature type="binding site" evidence="6">
    <location>
        <begin position="406"/>
        <end position="409"/>
    </location>
    <ligand>
        <name>GTP</name>
        <dbReference type="ChEBI" id="CHEBI:37565"/>
    </ligand>
</feature>
<evidence type="ECO:0000313" key="9">
    <source>
        <dbReference type="EMBL" id="CCH59901.1"/>
    </source>
</evidence>
<reference evidence="9 10" key="1">
    <citation type="journal article" date="2011" name="Proc. Natl. Acad. Sci. U.S.A.">
        <title>Evolutionary erosion of yeast sex chromosomes by mating-type switching accidents.</title>
        <authorList>
            <person name="Gordon J.L."/>
            <person name="Armisen D."/>
            <person name="Proux-Wera E."/>
            <person name="Oheigeartaigh S.S."/>
            <person name="Byrne K.P."/>
            <person name="Wolfe K.H."/>
        </authorList>
    </citation>
    <scope>NUCLEOTIDE SEQUENCE [LARGE SCALE GENOMIC DNA]</scope>
    <source>
        <strain evidence="10">ATCC 34711 / CBS 6284 / DSM 70876 / NBRC 10599 / NRRL Y-10934 / UCD 77-7</strain>
    </source>
</reference>
<proteinExistence type="predicted"/>
<dbReference type="KEGG" id="tbl:TBLA_0C00870"/>
<dbReference type="CDD" id="cd00066">
    <property type="entry name" value="G-alpha"/>
    <property type="match status" value="1"/>
</dbReference>
<dbReference type="Proteomes" id="UP000002866">
    <property type="component" value="Chromosome 3"/>
</dbReference>
<dbReference type="GO" id="GO:0031683">
    <property type="term" value="F:G-protein beta/gamma-subunit complex binding"/>
    <property type="evidence" value="ECO:0007669"/>
    <property type="project" value="InterPro"/>
</dbReference>
<dbReference type="InterPro" id="IPR002975">
    <property type="entry name" value="Fungi_Gprotein_alpha"/>
</dbReference>
<feature type="binding site" evidence="6">
    <location>
        <position position="462"/>
    </location>
    <ligand>
        <name>GTP</name>
        <dbReference type="ChEBI" id="CHEBI:37565"/>
    </ligand>
</feature>
<dbReference type="GO" id="GO:0000750">
    <property type="term" value="P:pheromone-dependent signal transduction involved in conjugation with cellular fusion"/>
    <property type="evidence" value="ECO:0007669"/>
    <property type="project" value="EnsemblFungi"/>
</dbReference>
<gene>
    <name evidence="9" type="primary">TBLA0C00870</name>
    <name evidence="9" type="ORF">TBLA_0C00870</name>
</gene>
<dbReference type="FunCoup" id="I2H0J9">
    <property type="interactions" value="575"/>
</dbReference>
<dbReference type="PANTHER" id="PTHR10218:SF302">
    <property type="entry name" value="GUANINE NUCLEOTIDE-BINDING PROTEIN ALPHA-5 SUBUNIT"/>
    <property type="match status" value="1"/>
</dbReference>
<name>I2H0J9_HENB6</name>
<dbReference type="GO" id="GO:0046872">
    <property type="term" value="F:metal ion binding"/>
    <property type="evidence" value="ECO:0007669"/>
    <property type="project" value="UniProtKB-KW"/>
</dbReference>
<feature type="binding site" evidence="6">
    <location>
        <begin position="337"/>
        <end position="341"/>
    </location>
    <ligand>
        <name>GTP</name>
        <dbReference type="ChEBI" id="CHEBI:37565"/>
    </ligand>
</feature>
<feature type="region of interest" description="Disordered" evidence="8">
    <location>
        <begin position="198"/>
        <end position="225"/>
    </location>
</feature>
<feature type="binding site" evidence="7">
    <location>
        <position position="318"/>
    </location>
    <ligand>
        <name>Mg(2+)</name>
        <dbReference type="ChEBI" id="CHEBI:18420"/>
    </ligand>
</feature>
<keyword evidence="10" id="KW-1185">Reference proteome</keyword>
<evidence type="ECO:0000313" key="10">
    <source>
        <dbReference type="Proteomes" id="UP000002866"/>
    </source>
</evidence>
<dbReference type="SUPFAM" id="SSF52540">
    <property type="entry name" value="P-loop containing nucleoside triphosphate hydrolases"/>
    <property type="match status" value="1"/>
</dbReference>
<protein>
    <recommendedName>
        <fullName evidence="11">Guanine nucleotide-binding protein subunit alpha</fullName>
    </recommendedName>
</protein>
<dbReference type="GO" id="GO:0007186">
    <property type="term" value="P:G protein-coupled receptor signaling pathway"/>
    <property type="evidence" value="ECO:0007669"/>
    <property type="project" value="InterPro"/>
</dbReference>
<dbReference type="STRING" id="1071380.I2H0J9"/>
<dbReference type="GO" id="GO:0000743">
    <property type="term" value="P:nuclear migration involved in conjugation with cellular fusion"/>
    <property type="evidence" value="ECO:0007669"/>
    <property type="project" value="EnsemblFungi"/>
</dbReference>
<dbReference type="GO" id="GO:0005525">
    <property type="term" value="F:GTP binding"/>
    <property type="evidence" value="ECO:0007669"/>
    <property type="project" value="UniProtKB-KW"/>
</dbReference>
<dbReference type="InterPro" id="IPR001019">
    <property type="entry name" value="Gprotein_alpha_su"/>
</dbReference>
<feature type="binding site" evidence="6">
    <location>
        <begin position="312"/>
        <end position="318"/>
    </location>
    <ligand>
        <name>GTP</name>
        <dbReference type="ChEBI" id="CHEBI:37565"/>
    </ligand>
</feature>
<evidence type="ECO:0000256" key="2">
    <source>
        <dbReference type="ARBA" id="ARBA00022741"/>
    </source>
</evidence>
<dbReference type="InParanoid" id="I2H0J9"/>
<dbReference type="GO" id="GO:0001664">
    <property type="term" value="F:G protein-coupled receptor binding"/>
    <property type="evidence" value="ECO:0007669"/>
    <property type="project" value="InterPro"/>
</dbReference>
<feature type="binding site" evidence="6">
    <location>
        <begin position="95"/>
        <end position="100"/>
    </location>
    <ligand>
        <name>GTP</name>
        <dbReference type="ChEBI" id="CHEBI:37565"/>
    </ligand>
</feature>
<dbReference type="PROSITE" id="PS51882">
    <property type="entry name" value="G_ALPHA"/>
    <property type="match status" value="1"/>
</dbReference>
<dbReference type="InterPro" id="IPR027417">
    <property type="entry name" value="P-loop_NTPase"/>
</dbReference>
<organism evidence="9 10">
    <name type="scientific">Henningerozyma blattae (strain ATCC 34711 / CBS 6284 / DSM 70876 / NBRC 10599 / NRRL Y-10934 / UCD 77-7)</name>
    <name type="common">Yeast</name>
    <name type="synonym">Tetrapisispora blattae</name>
    <dbReference type="NCBI Taxonomy" id="1071380"/>
    <lineage>
        <taxon>Eukaryota</taxon>
        <taxon>Fungi</taxon>
        <taxon>Dikarya</taxon>
        <taxon>Ascomycota</taxon>
        <taxon>Saccharomycotina</taxon>
        <taxon>Saccharomycetes</taxon>
        <taxon>Saccharomycetales</taxon>
        <taxon>Saccharomycetaceae</taxon>
        <taxon>Henningerozyma</taxon>
    </lineage>
</organism>
<evidence type="ECO:0000256" key="8">
    <source>
        <dbReference type="SAM" id="MobiDB-lite"/>
    </source>
</evidence>
<evidence type="ECO:0000256" key="4">
    <source>
        <dbReference type="ARBA" id="ARBA00023134"/>
    </source>
</evidence>
<evidence type="ECO:0008006" key="11">
    <source>
        <dbReference type="Google" id="ProtNLM"/>
    </source>
</evidence>
<dbReference type="GO" id="GO:0000742">
    <property type="term" value="P:karyogamy involved in conjugation with cellular fusion"/>
    <property type="evidence" value="ECO:0007669"/>
    <property type="project" value="EnsemblFungi"/>
</dbReference>
<keyword evidence="4 6" id="KW-0342">GTP-binding</keyword>
<dbReference type="OMA" id="QVIWADA"/>
<keyword evidence="5" id="KW-0807">Transducer</keyword>
<dbReference type="Gene3D" id="3.40.50.300">
    <property type="entry name" value="P-loop containing nucleotide triphosphate hydrolases"/>
    <property type="match status" value="2"/>
</dbReference>
<dbReference type="Pfam" id="PF00503">
    <property type="entry name" value="G-alpha"/>
    <property type="match status" value="1"/>
</dbReference>
<evidence type="ECO:0000256" key="7">
    <source>
        <dbReference type="PIRSR" id="PIRSR601019-2"/>
    </source>
</evidence>
<dbReference type="HOGENOM" id="CLU_014184_2_0_1"/>